<organism evidence="2 3">
    <name type="scientific">Botrytis porri</name>
    <dbReference type="NCBI Taxonomy" id="87229"/>
    <lineage>
        <taxon>Eukaryota</taxon>
        <taxon>Fungi</taxon>
        <taxon>Dikarya</taxon>
        <taxon>Ascomycota</taxon>
        <taxon>Pezizomycotina</taxon>
        <taxon>Leotiomycetes</taxon>
        <taxon>Helotiales</taxon>
        <taxon>Sclerotiniaceae</taxon>
        <taxon>Botrytis</taxon>
    </lineage>
</organism>
<accession>A0A4Z1KWK1</accession>
<feature type="region of interest" description="Disordered" evidence="1">
    <location>
        <begin position="1"/>
        <end position="40"/>
    </location>
</feature>
<feature type="compositionally biased region" description="Basic and acidic residues" evidence="1">
    <location>
        <begin position="1"/>
        <end position="10"/>
    </location>
</feature>
<gene>
    <name evidence="2" type="ORF">BPOR_0135g00140</name>
</gene>
<evidence type="ECO:0000313" key="2">
    <source>
        <dbReference type="EMBL" id="TGO88908.1"/>
    </source>
</evidence>
<reference evidence="2 3" key="1">
    <citation type="submission" date="2017-12" db="EMBL/GenBank/DDBJ databases">
        <title>Comparative genomics of Botrytis spp.</title>
        <authorList>
            <person name="Valero-Jimenez C.A."/>
            <person name="Tapia P."/>
            <person name="Veloso J."/>
            <person name="Silva-Moreno E."/>
            <person name="Staats M."/>
            <person name="Valdes J.H."/>
            <person name="Van Kan J.A.L."/>
        </authorList>
    </citation>
    <scope>NUCLEOTIDE SEQUENCE [LARGE SCALE GENOMIC DNA]</scope>
    <source>
        <strain evidence="2 3">MUCL3349</strain>
    </source>
</reference>
<dbReference type="EMBL" id="PQXO01000135">
    <property type="protein sequence ID" value="TGO88908.1"/>
    <property type="molecule type" value="Genomic_DNA"/>
</dbReference>
<keyword evidence="3" id="KW-1185">Reference proteome</keyword>
<protein>
    <submittedName>
        <fullName evidence="2">Uncharacterized protein</fullName>
    </submittedName>
</protein>
<evidence type="ECO:0000313" key="3">
    <source>
        <dbReference type="Proteomes" id="UP000297280"/>
    </source>
</evidence>
<comment type="caution">
    <text evidence="2">The sequence shown here is derived from an EMBL/GenBank/DDBJ whole genome shotgun (WGS) entry which is preliminary data.</text>
</comment>
<dbReference type="AlphaFoldDB" id="A0A4Z1KWK1"/>
<sequence>MFQKDFRSETSMENSQRASDQQQIQPTRTDEQSTCSIGNIDRRIQPMRLCVRGVQVQHVEES</sequence>
<feature type="compositionally biased region" description="Polar residues" evidence="1">
    <location>
        <begin position="11"/>
        <end position="37"/>
    </location>
</feature>
<dbReference type="Proteomes" id="UP000297280">
    <property type="component" value="Unassembled WGS sequence"/>
</dbReference>
<name>A0A4Z1KWK1_9HELO</name>
<evidence type="ECO:0000256" key="1">
    <source>
        <dbReference type="SAM" id="MobiDB-lite"/>
    </source>
</evidence>
<proteinExistence type="predicted"/>